<evidence type="ECO:0000256" key="9">
    <source>
        <dbReference type="HAMAP-Rule" id="MF_00236"/>
    </source>
</evidence>
<dbReference type="RefSeq" id="WP_117315970.1">
    <property type="nucleotide sequence ID" value="NZ_QQSW01000005.1"/>
</dbReference>
<dbReference type="PANTHER" id="PTHR42982:SF1">
    <property type="entry name" value="SEC-INDEPENDENT PROTEIN TRANSLOCASE PROTEIN TATA"/>
    <property type="match status" value="1"/>
</dbReference>
<evidence type="ECO:0000313" key="10">
    <source>
        <dbReference type="EMBL" id="TCO75889.1"/>
    </source>
</evidence>
<dbReference type="OrthoDB" id="7066617at2"/>
<evidence type="ECO:0000256" key="3">
    <source>
        <dbReference type="ARBA" id="ARBA00022475"/>
    </source>
</evidence>
<dbReference type="GO" id="GO:0008320">
    <property type="term" value="F:protein transmembrane transporter activity"/>
    <property type="evidence" value="ECO:0007669"/>
    <property type="project" value="UniProtKB-UniRule"/>
</dbReference>
<dbReference type="Pfam" id="PF02416">
    <property type="entry name" value="TatA_B_E"/>
    <property type="match status" value="1"/>
</dbReference>
<organism evidence="10 11">
    <name type="scientific">Chromatocurvus halotolerans</name>
    <dbReference type="NCBI Taxonomy" id="1132028"/>
    <lineage>
        <taxon>Bacteria</taxon>
        <taxon>Pseudomonadati</taxon>
        <taxon>Pseudomonadota</taxon>
        <taxon>Gammaproteobacteria</taxon>
        <taxon>Cellvibrionales</taxon>
        <taxon>Halieaceae</taxon>
        <taxon>Chromatocurvus</taxon>
    </lineage>
</organism>
<reference evidence="10 11" key="1">
    <citation type="submission" date="2019-03" db="EMBL/GenBank/DDBJ databases">
        <title>Genomic Encyclopedia of Type Strains, Phase IV (KMG-IV): sequencing the most valuable type-strain genomes for metagenomic binning, comparative biology and taxonomic classification.</title>
        <authorList>
            <person name="Goeker M."/>
        </authorList>
    </citation>
    <scope>NUCLEOTIDE SEQUENCE [LARGE SCALE GENOMIC DNA]</scope>
    <source>
        <strain evidence="10 11">DSM 23344</strain>
    </source>
</reference>
<dbReference type="PANTHER" id="PTHR42982">
    <property type="entry name" value="SEC-INDEPENDENT PROTEIN TRANSLOCASE PROTEIN TATA"/>
    <property type="match status" value="1"/>
</dbReference>
<gene>
    <name evidence="9" type="primary">tatA</name>
    <name evidence="10" type="ORF">EV688_10679</name>
</gene>
<comment type="caution">
    <text evidence="10">The sequence shown here is derived from an EMBL/GenBank/DDBJ whole genome shotgun (WGS) entry which is preliminary data.</text>
</comment>
<evidence type="ECO:0000256" key="4">
    <source>
        <dbReference type="ARBA" id="ARBA00022692"/>
    </source>
</evidence>
<keyword evidence="7 9" id="KW-0811">Translocation</keyword>
<keyword evidence="6 9" id="KW-1133">Transmembrane helix</keyword>
<keyword evidence="8 9" id="KW-0472">Membrane</keyword>
<keyword evidence="2 9" id="KW-0813">Transport</keyword>
<comment type="subunit">
    <text evidence="9">The Tat system comprises two distinct complexes: a TatABC complex, containing multiple copies of TatA, TatB and TatC subunits, and a separate TatA complex, containing only TatA subunits. Substrates initially bind to the TatABC complex, which probably triggers association of the separate TatA complex to form the active translocon.</text>
</comment>
<protein>
    <recommendedName>
        <fullName evidence="9">Sec-independent protein translocase protein TatA</fullName>
    </recommendedName>
</protein>
<dbReference type="EMBL" id="SLWX01000006">
    <property type="protein sequence ID" value="TCO75889.1"/>
    <property type="molecule type" value="Genomic_DNA"/>
</dbReference>
<proteinExistence type="inferred from homology"/>
<evidence type="ECO:0000256" key="2">
    <source>
        <dbReference type="ARBA" id="ARBA00022448"/>
    </source>
</evidence>
<evidence type="ECO:0000256" key="1">
    <source>
        <dbReference type="ARBA" id="ARBA00004162"/>
    </source>
</evidence>
<dbReference type="GO" id="GO:0043953">
    <property type="term" value="P:protein transport by the Tat complex"/>
    <property type="evidence" value="ECO:0007669"/>
    <property type="project" value="UniProtKB-UniRule"/>
</dbReference>
<comment type="similarity">
    <text evidence="9">Belongs to the TatA/E family.</text>
</comment>
<dbReference type="InterPro" id="IPR006312">
    <property type="entry name" value="TatA/E"/>
</dbReference>
<evidence type="ECO:0000313" key="11">
    <source>
        <dbReference type="Proteomes" id="UP000294980"/>
    </source>
</evidence>
<dbReference type="GO" id="GO:0033281">
    <property type="term" value="C:TAT protein transport complex"/>
    <property type="evidence" value="ECO:0007669"/>
    <property type="project" value="UniProtKB-UniRule"/>
</dbReference>
<evidence type="ECO:0000256" key="7">
    <source>
        <dbReference type="ARBA" id="ARBA00023010"/>
    </source>
</evidence>
<keyword evidence="4 9" id="KW-0812">Transmembrane</keyword>
<dbReference type="InterPro" id="IPR003369">
    <property type="entry name" value="TatA/B/E"/>
</dbReference>
<keyword evidence="5 9" id="KW-0653">Protein transport</keyword>
<comment type="function">
    <text evidence="9">Part of the twin-arginine translocation (Tat) system that transports large folded proteins containing a characteristic twin-arginine motif in their signal peptide across membranes. TatA could form the protein-conducting channel of the Tat system.</text>
</comment>
<evidence type="ECO:0000256" key="8">
    <source>
        <dbReference type="ARBA" id="ARBA00023136"/>
    </source>
</evidence>
<dbReference type="HAMAP" id="MF_00236">
    <property type="entry name" value="TatA_E"/>
    <property type="match status" value="1"/>
</dbReference>
<feature type="transmembrane region" description="Helical" evidence="9">
    <location>
        <begin position="6"/>
        <end position="24"/>
    </location>
</feature>
<comment type="subcellular location">
    <subcellularLocation>
        <location evidence="1 9">Cell membrane</location>
        <topology evidence="1 9">Single-pass membrane protein</topology>
    </subcellularLocation>
</comment>
<sequence length="52" mass="5429">MGIGGIGVWQLLIVFAMILLVFGGKHLGSLGADLGNAISGFRKAMRDDSPVE</sequence>
<dbReference type="Gene3D" id="1.20.5.3310">
    <property type="match status" value="1"/>
</dbReference>
<keyword evidence="3 9" id="KW-1003">Cell membrane</keyword>
<dbReference type="AlphaFoldDB" id="A0A4R2KX50"/>
<accession>A0A4R2KX50</accession>
<evidence type="ECO:0000256" key="6">
    <source>
        <dbReference type="ARBA" id="ARBA00022989"/>
    </source>
</evidence>
<evidence type="ECO:0000256" key="5">
    <source>
        <dbReference type="ARBA" id="ARBA00022927"/>
    </source>
</evidence>
<dbReference type="Proteomes" id="UP000294980">
    <property type="component" value="Unassembled WGS sequence"/>
</dbReference>
<name>A0A4R2KX50_9GAMM</name>
<keyword evidence="11" id="KW-1185">Reference proteome</keyword>